<keyword evidence="4" id="KW-0680">Restriction system</keyword>
<dbReference type="InterPro" id="IPR018117">
    <property type="entry name" value="C5_DNA_meth_AS"/>
</dbReference>
<evidence type="ECO:0000313" key="10">
    <source>
        <dbReference type="EMBL" id="RMU14885.1"/>
    </source>
</evidence>
<evidence type="ECO:0000256" key="7">
    <source>
        <dbReference type="RuleBase" id="RU000416"/>
    </source>
</evidence>
<evidence type="ECO:0000256" key="6">
    <source>
        <dbReference type="PROSITE-ProRule" id="PRU01016"/>
    </source>
</evidence>
<evidence type="ECO:0000256" key="5">
    <source>
        <dbReference type="ARBA" id="ARBA00047422"/>
    </source>
</evidence>
<feature type="active site" evidence="6">
    <location>
        <position position="137"/>
    </location>
</feature>
<keyword evidence="1 6" id="KW-0489">Methyltransferase</keyword>
<dbReference type="GO" id="GO:0009307">
    <property type="term" value="P:DNA restriction-modification system"/>
    <property type="evidence" value="ECO:0007669"/>
    <property type="project" value="UniProtKB-KW"/>
</dbReference>
<dbReference type="PANTHER" id="PTHR46098">
    <property type="entry name" value="TRNA (CYTOSINE(38)-C(5))-METHYLTRANSFERASE"/>
    <property type="match status" value="1"/>
</dbReference>
<evidence type="ECO:0000313" key="9">
    <source>
        <dbReference type="EMBL" id="KPC16582.1"/>
    </source>
</evidence>
<gene>
    <name evidence="9" type="ORF">AC499_6460</name>
    <name evidence="10" type="ORF">ALP33_04028</name>
</gene>
<accession>A0AB37R3Q9</accession>
<dbReference type="EC" id="2.1.1.37" evidence="8"/>
<dbReference type="PANTHER" id="PTHR46098:SF1">
    <property type="entry name" value="TRNA (CYTOSINE(38)-C(5))-METHYLTRANSFERASE"/>
    <property type="match status" value="1"/>
</dbReference>
<dbReference type="EMBL" id="RBTW01000317">
    <property type="protein sequence ID" value="RMU14885.1"/>
    <property type="molecule type" value="Genomic_DNA"/>
</dbReference>
<evidence type="ECO:0000313" key="12">
    <source>
        <dbReference type="Proteomes" id="UP000271817"/>
    </source>
</evidence>
<organism evidence="10 12">
    <name type="scientific">Pseudomonas amygdali pv. lachrymans</name>
    <name type="common">Pseudomonas syringae pv. lachrymans</name>
    <dbReference type="NCBI Taxonomy" id="53707"/>
    <lineage>
        <taxon>Bacteria</taxon>
        <taxon>Pseudomonadati</taxon>
        <taxon>Pseudomonadota</taxon>
        <taxon>Gammaproteobacteria</taxon>
        <taxon>Pseudomonadales</taxon>
        <taxon>Pseudomonadaceae</taxon>
        <taxon>Pseudomonas</taxon>
        <taxon>Pseudomonas amygdali</taxon>
    </lineage>
</organism>
<evidence type="ECO:0000256" key="3">
    <source>
        <dbReference type="ARBA" id="ARBA00022691"/>
    </source>
</evidence>
<dbReference type="SUPFAM" id="SSF53335">
    <property type="entry name" value="S-adenosyl-L-methionine-dependent methyltransferases"/>
    <property type="match status" value="1"/>
</dbReference>
<evidence type="ECO:0000256" key="4">
    <source>
        <dbReference type="ARBA" id="ARBA00022747"/>
    </source>
</evidence>
<dbReference type="InterPro" id="IPR029063">
    <property type="entry name" value="SAM-dependent_MTases_sf"/>
</dbReference>
<reference evidence="10 12" key="3">
    <citation type="submission" date="2018-08" db="EMBL/GenBank/DDBJ databases">
        <title>Recombination of ecologically and evolutionarily significant loci maintains genetic cohesion in the Pseudomonas syringae species complex.</title>
        <authorList>
            <person name="Dillon M."/>
            <person name="Thakur S."/>
            <person name="Almeida R.N.D."/>
            <person name="Weir B.S."/>
            <person name="Guttman D.S."/>
        </authorList>
    </citation>
    <scope>NUCLEOTIDE SEQUENCE [LARGE SCALE GENOMIC DNA]</scope>
    <source>
        <strain evidence="10 12">ICMP 3402</strain>
    </source>
</reference>
<dbReference type="Gene3D" id="3.40.50.150">
    <property type="entry name" value="Vaccinia Virus protein VP39"/>
    <property type="match status" value="1"/>
</dbReference>
<dbReference type="Gene3D" id="3.90.120.10">
    <property type="entry name" value="DNA Methylase, subunit A, domain 2"/>
    <property type="match status" value="1"/>
</dbReference>
<dbReference type="EMBL" id="LGLK01000058">
    <property type="protein sequence ID" value="KPC16582.1"/>
    <property type="molecule type" value="Genomic_DNA"/>
</dbReference>
<reference evidence="9" key="1">
    <citation type="submission" date="2015-07" db="EMBL/GenBank/DDBJ databases">
        <authorList>
            <person name="O'Brien H.E."/>
            <person name="Thakur S."/>
            <person name="Gong Y."/>
            <person name="Wang P.W."/>
            <person name="Guttman D.S."/>
        </authorList>
    </citation>
    <scope>NUCLEOTIDE SEQUENCE</scope>
    <source>
        <strain evidence="9">107</strain>
    </source>
</reference>
<keyword evidence="2 6" id="KW-0808">Transferase</keyword>
<dbReference type="Pfam" id="PF00145">
    <property type="entry name" value="DNA_methylase"/>
    <property type="match status" value="1"/>
</dbReference>
<evidence type="ECO:0000256" key="1">
    <source>
        <dbReference type="ARBA" id="ARBA00022603"/>
    </source>
</evidence>
<comment type="similarity">
    <text evidence="6 7">Belongs to the class I-like SAM-binding methyltransferase superfamily. C5-methyltransferase family.</text>
</comment>
<name>A0AB37R3Q9_PSEAV</name>
<keyword evidence="11" id="KW-1185">Reference proteome</keyword>
<evidence type="ECO:0000256" key="2">
    <source>
        <dbReference type="ARBA" id="ARBA00022679"/>
    </source>
</evidence>
<dbReference type="GO" id="GO:0003886">
    <property type="term" value="F:DNA (cytosine-5-)-methyltransferase activity"/>
    <property type="evidence" value="ECO:0007669"/>
    <property type="project" value="UniProtKB-EC"/>
</dbReference>
<proteinExistence type="inferred from homology"/>
<evidence type="ECO:0000313" key="11">
    <source>
        <dbReference type="Proteomes" id="UP000037943"/>
    </source>
</evidence>
<evidence type="ECO:0000256" key="8">
    <source>
        <dbReference type="RuleBase" id="RU000417"/>
    </source>
</evidence>
<dbReference type="InterPro" id="IPR001525">
    <property type="entry name" value="C5_MeTfrase"/>
</dbReference>
<dbReference type="PRINTS" id="PR00105">
    <property type="entry name" value="C5METTRFRASE"/>
</dbReference>
<protein>
    <recommendedName>
        <fullName evidence="8">Cytosine-specific methyltransferase</fullName>
        <ecNumber evidence="8">2.1.1.37</ecNumber>
    </recommendedName>
</protein>
<dbReference type="NCBIfam" id="TIGR00675">
    <property type="entry name" value="dcm"/>
    <property type="match status" value="1"/>
</dbReference>
<dbReference type="PROSITE" id="PS00094">
    <property type="entry name" value="C5_MTASE_1"/>
    <property type="match status" value="1"/>
</dbReference>
<keyword evidence="3 6" id="KW-0949">S-adenosyl-L-methionine</keyword>
<dbReference type="PROSITE" id="PS51679">
    <property type="entry name" value="SAM_MT_C5"/>
    <property type="match status" value="1"/>
</dbReference>
<dbReference type="InterPro" id="IPR050750">
    <property type="entry name" value="C5-MTase"/>
</dbReference>
<comment type="catalytic activity">
    <reaction evidence="5 8">
        <text>a 2'-deoxycytidine in DNA + S-adenosyl-L-methionine = a 5-methyl-2'-deoxycytidine in DNA + S-adenosyl-L-homocysteine + H(+)</text>
        <dbReference type="Rhea" id="RHEA:13681"/>
        <dbReference type="Rhea" id="RHEA-COMP:11369"/>
        <dbReference type="Rhea" id="RHEA-COMP:11370"/>
        <dbReference type="ChEBI" id="CHEBI:15378"/>
        <dbReference type="ChEBI" id="CHEBI:57856"/>
        <dbReference type="ChEBI" id="CHEBI:59789"/>
        <dbReference type="ChEBI" id="CHEBI:85452"/>
        <dbReference type="ChEBI" id="CHEBI:85454"/>
        <dbReference type="EC" id="2.1.1.37"/>
    </reaction>
</comment>
<reference evidence="9 11" key="2">
    <citation type="submission" date="2015-10" db="EMBL/GenBank/DDBJ databases">
        <title>Comparative genomics and high-throughput reverse genetic screens identify a new phytobacterial MAMP and an Arabidopsis receptor required for immune elicitation.</title>
        <authorList>
            <person name="Mott G.A."/>
            <person name="Thakur S."/>
            <person name="Wang P.W."/>
            <person name="Desveaux D."/>
            <person name="Guttman D.S."/>
        </authorList>
    </citation>
    <scope>NUCLEOTIDE SEQUENCE [LARGE SCALE GENOMIC DNA]</scope>
    <source>
        <strain evidence="9 11">107</strain>
    </source>
</reference>
<dbReference type="GO" id="GO:0032259">
    <property type="term" value="P:methylation"/>
    <property type="evidence" value="ECO:0007669"/>
    <property type="project" value="UniProtKB-KW"/>
</dbReference>
<dbReference type="Proteomes" id="UP000271817">
    <property type="component" value="Unassembled WGS sequence"/>
</dbReference>
<sequence length="455" mass="50625">MNLASEYRTSLRLTQLQHETIGSFCQVDGGRISMSTWIARAIDEKIQRDTQLAQDRPALNVRQGRRFYEFFAGGGMARAGLGDGWDCLFANDFDPMKGRAYRDNWGGGLDLMVEDINKLTTEQLPDQADLVWASFPCQDLSLAGVYKGIGREHDQQQTRSGTFWAFWRLMRSLMSEARAPKTIVLENVCGILTSNEGGDFSAVCSALSDLGYRFGALVIDARHFVPQSRPRVFIVGVHADVAIAPALLSPVPLDPWHPERMLKAYTGLSESAKNAWLWWRLPIPEARITTFAELIEDYPEGMSWDSAEKTAQLLAMMSTANLEKVRAAQQLGRRMVGGLYKRTRVDEQGNKIQRAEVRFDDLAGCLRTPAGGSSRQVILVVEGEAIRSRLLSPREAARLMGLDDTYKLPSRYNDAYHVVGDGVAVPVVRHLAQFILEPILSEVGGGVFRQAQQSA</sequence>
<comment type="caution">
    <text evidence="10">The sequence shown here is derived from an EMBL/GenBank/DDBJ whole genome shotgun (WGS) entry which is preliminary data.</text>
</comment>
<dbReference type="AlphaFoldDB" id="A0AB37R3Q9"/>
<dbReference type="Proteomes" id="UP000037943">
    <property type="component" value="Unassembled WGS sequence"/>
</dbReference>